<dbReference type="PANTHER" id="PTHR30489">
    <property type="entry name" value="LIPOPROTEIN-RELEASING SYSTEM TRANSMEMBRANE PROTEIN LOLE"/>
    <property type="match status" value="1"/>
</dbReference>
<dbReference type="InterPro" id="IPR051447">
    <property type="entry name" value="Lipoprotein-release_system"/>
</dbReference>
<evidence type="ECO:0000259" key="8">
    <source>
        <dbReference type="Pfam" id="PF02687"/>
    </source>
</evidence>
<reference evidence="9 10" key="1">
    <citation type="journal article" date="2019" name="Nat. Med.">
        <title>A library of human gut bacterial isolates paired with longitudinal multiomics data enables mechanistic microbiome research.</title>
        <authorList>
            <person name="Poyet M."/>
            <person name="Groussin M."/>
            <person name="Gibbons S.M."/>
            <person name="Avila-Pacheco J."/>
            <person name="Jiang X."/>
            <person name="Kearney S.M."/>
            <person name="Perrotta A.R."/>
            <person name="Berdy B."/>
            <person name="Zhao S."/>
            <person name="Lieberman T.D."/>
            <person name="Swanson P.K."/>
            <person name="Smith M."/>
            <person name="Roesemann S."/>
            <person name="Alexander J.E."/>
            <person name="Rich S.A."/>
            <person name="Livny J."/>
            <person name="Vlamakis H."/>
            <person name="Clish C."/>
            <person name="Bullock K."/>
            <person name="Deik A."/>
            <person name="Scott J."/>
            <person name="Pierce K.A."/>
            <person name="Xavier R.J."/>
            <person name="Alm E.J."/>
        </authorList>
    </citation>
    <scope>NUCLEOTIDE SEQUENCE [LARGE SCALE GENOMIC DNA]</scope>
    <source>
        <strain evidence="9 10">BIOML-A2</strain>
    </source>
</reference>
<comment type="similarity">
    <text evidence="2">Belongs to the ABC-4 integral membrane protein family. LolC/E subfamily.</text>
</comment>
<dbReference type="Proteomes" id="UP000429211">
    <property type="component" value="Unassembled WGS sequence"/>
</dbReference>
<feature type="domain" description="ABC3 transporter permease C-terminal" evidence="8">
    <location>
        <begin position="306"/>
        <end position="442"/>
    </location>
</feature>
<organism evidence="9 10">
    <name type="scientific">Bifidobacterium dentium</name>
    <dbReference type="NCBI Taxonomy" id="1689"/>
    <lineage>
        <taxon>Bacteria</taxon>
        <taxon>Bacillati</taxon>
        <taxon>Actinomycetota</taxon>
        <taxon>Actinomycetes</taxon>
        <taxon>Bifidobacteriales</taxon>
        <taxon>Bifidobacteriaceae</taxon>
        <taxon>Bifidobacterium</taxon>
    </lineage>
</organism>
<comment type="subcellular location">
    <subcellularLocation>
        <location evidence="1">Cell membrane</location>
        <topology evidence="1">Multi-pass membrane protein</topology>
    </subcellularLocation>
</comment>
<name>A0A1V8Q2G3_9BIFI</name>
<accession>A0A1V8Q2G3</accession>
<evidence type="ECO:0000256" key="3">
    <source>
        <dbReference type="ARBA" id="ARBA00022475"/>
    </source>
</evidence>
<evidence type="ECO:0000256" key="6">
    <source>
        <dbReference type="ARBA" id="ARBA00023136"/>
    </source>
</evidence>
<comment type="caution">
    <text evidence="9">The sequence shown here is derived from an EMBL/GenBank/DDBJ whole genome shotgun (WGS) entry which is preliminary data.</text>
</comment>
<evidence type="ECO:0000256" key="1">
    <source>
        <dbReference type="ARBA" id="ARBA00004651"/>
    </source>
</evidence>
<dbReference type="AlphaFoldDB" id="A0A1V8Q2G3"/>
<dbReference type="GO" id="GO:0044874">
    <property type="term" value="P:lipoprotein localization to outer membrane"/>
    <property type="evidence" value="ECO:0007669"/>
    <property type="project" value="TreeGrafter"/>
</dbReference>
<dbReference type="OMA" id="YQQMVGP"/>
<evidence type="ECO:0000313" key="9">
    <source>
        <dbReference type="EMBL" id="KAB7462573.1"/>
    </source>
</evidence>
<feature type="transmembrane region" description="Helical" evidence="7">
    <location>
        <begin position="345"/>
        <end position="365"/>
    </location>
</feature>
<feature type="transmembrane region" description="Helical" evidence="7">
    <location>
        <begin position="305"/>
        <end position="324"/>
    </location>
</feature>
<dbReference type="PANTHER" id="PTHR30489:SF0">
    <property type="entry name" value="LIPOPROTEIN-RELEASING SYSTEM TRANSMEMBRANE PROTEIN LOLE"/>
    <property type="match status" value="1"/>
</dbReference>
<evidence type="ECO:0000256" key="7">
    <source>
        <dbReference type="SAM" id="Phobius"/>
    </source>
</evidence>
<sequence>MTFISRAGRYVLRKRIRTLVLLVILTIVSASMLATIAVSQAAKHEAEQIEKQAVVGFVLANNPQNNSGTPRGAGTVKPADVQRIAKLPGIASYVVRQNVTADLTDADAMKLPEGDDYDKTKEQRFGNAVNLEGTNDSAKLNAFASHALSIAQGRHLKASDKHMSMIHEDLAKANNLKVGDTLTLRANPYDADNESGSTASVTTTIAGIFKGDSNRKVATRAELTSNTVYTDLNTTRELYQYKPDKEIYQDATFTLAKGVDVEKTMNDAKKLPVDWKNYQITRNDQYTAGMLSAAQGVRSMMRGTLIGVLIFAALVLCLVLLLWMNDRRREMGVLVSIGVGKPSMVAQYVSEMILVGIPSLALGWLCARGVAQWLGSSTLRSVNASAARELSSMGQAGGNLESNMATRSLSTLAVSVDAGAILPVSLGLLGVVLVCVLVSCMPMLYKSPRDLLGMQR</sequence>
<dbReference type="GO" id="GO:0098797">
    <property type="term" value="C:plasma membrane protein complex"/>
    <property type="evidence" value="ECO:0007669"/>
    <property type="project" value="TreeGrafter"/>
</dbReference>
<dbReference type="EMBL" id="WDPD01000001">
    <property type="protein sequence ID" value="KAB7462573.1"/>
    <property type="molecule type" value="Genomic_DNA"/>
</dbReference>
<feature type="transmembrane region" description="Helical" evidence="7">
    <location>
        <begin position="420"/>
        <end position="445"/>
    </location>
</feature>
<proteinExistence type="inferred from homology"/>
<keyword evidence="4 7" id="KW-0812">Transmembrane</keyword>
<dbReference type="RefSeq" id="WP_003838825.1">
    <property type="nucleotide sequence ID" value="NZ_CABKPB010000001.1"/>
</dbReference>
<evidence type="ECO:0000256" key="4">
    <source>
        <dbReference type="ARBA" id="ARBA00022692"/>
    </source>
</evidence>
<dbReference type="Pfam" id="PF02687">
    <property type="entry name" value="FtsX"/>
    <property type="match status" value="1"/>
</dbReference>
<dbReference type="GeneID" id="31607040"/>
<gene>
    <name evidence="9" type="ORF">GBB04_02030</name>
</gene>
<protein>
    <submittedName>
        <fullName evidence="9">FtsX-like permease family protein</fullName>
    </submittedName>
</protein>
<keyword evidence="3" id="KW-1003">Cell membrane</keyword>
<evidence type="ECO:0000313" key="10">
    <source>
        <dbReference type="Proteomes" id="UP000429211"/>
    </source>
</evidence>
<evidence type="ECO:0000256" key="2">
    <source>
        <dbReference type="ARBA" id="ARBA00005236"/>
    </source>
</evidence>
<keyword evidence="5 7" id="KW-1133">Transmembrane helix</keyword>
<evidence type="ECO:0000256" key="5">
    <source>
        <dbReference type="ARBA" id="ARBA00022989"/>
    </source>
</evidence>
<dbReference type="InterPro" id="IPR003838">
    <property type="entry name" value="ABC3_permease_C"/>
</dbReference>
<keyword evidence="6 7" id="KW-0472">Membrane</keyword>